<keyword evidence="1" id="KW-0812">Transmembrane</keyword>
<sequence length="295" mass="31427">MKQQKSITILAICISVLAAAAAAIGIFSAGGPGKHAFTTIHGEQVILFGKGLYRFDSVSMAAQAIAQDVVTLCLGVPLLIVSIVFARRGSLRGRLLLAGTLAYFLYTYMSYSFTSMYNSLFLADVALMSMSFFAFVLTMMSFDTRALSENIGDRFPAKPIAVFLLFLGTSVGLMWLGKIEPSLLNDTVPSGLEQYTTLVIQAMDLGFIVPVSWLTAILLLRKNPFGLLLGTVVCMKAATMLTALTAMVIGQVLAGVAVPAAVCVLFPAANAIAFVFLFVLLRTIKEPANKGGKAA</sequence>
<feature type="transmembrane region" description="Helical" evidence="1">
    <location>
        <begin position="64"/>
        <end position="86"/>
    </location>
</feature>
<accession>E6U673</accession>
<dbReference type="HOGENOM" id="CLU_076546_1_0_9"/>
<feature type="signal peptide" evidence="2">
    <location>
        <begin position="1"/>
        <end position="20"/>
    </location>
</feature>
<dbReference type="eggNOG" id="ENOG502ZBBG">
    <property type="taxonomic scope" value="Bacteria"/>
</dbReference>
<gene>
    <name evidence="3" type="ordered locus">Ethha_1300</name>
</gene>
<feature type="transmembrane region" description="Helical" evidence="1">
    <location>
        <begin position="95"/>
        <end position="114"/>
    </location>
</feature>
<keyword evidence="1" id="KW-1133">Transmembrane helix</keyword>
<keyword evidence="4" id="KW-1185">Reference proteome</keyword>
<feature type="chain" id="PRO_5038673876" evidence="2">
    <location>
        <begin position="21"/>
        <end position="295"/>
    </location>
</feature>
<feature type="transmembrane region" description="Helical" evidence="1">
    <location>
        <begin position="160"/>
        <end position="178"/>
    </location>
</feature>
<name>E6U673_ETHHY</name>
<organism evidence="3 4">
    <name type="scientific">Ethanoligenens harbinense (strain DSM 18485 / JCM 12961 / CGMCC 1.5033 / YUAN-3)</name>
    <dbReference type="NCBI Taxonomy" id="663278"/>
    <lineage>
        <taxon>Bacteria</taxon>
        <taxon>Bacillati</taxon>
        <taxon>Bacillota</taxon>
        <taxon>Clostridia</taxon>
        <taxon>Eubacteriales</taxon>
        <taxon>Oscillospiraceae</taxon>
        <taxon>Ethanoligenens</taxon>
    </lineage>
</organism>
<proteinExistence type="predicted"/>
<reference evidence="3 4" key="1">
    <citation type="submission" date="2010-12" db="EMBL/GenBank/DDBJ databases">
        <title>Complete sequence of Ethanoligenens harbinense YUAN-3.</title>
        <authorList>
            <person name="Lucas S."/>
            <person name="Copeland A."/>
            <person name="Lapidus A."/>
            <person name="Cheng J.-F."/>
            <person name="Bruce D."/>
            <person name="Goodwin L."/>
            <person name="Pitluck S."/>
            <person name="Chertkov O."/>
            <person name="Misra M."/>
            <person name="Detter J.C."/>
            <person name="Han C."/>
            <person name="Tapia R."/>
            <person name="Land M."/>
            <person name="Hauser L."/>
            <person name="Jeffries C."/>
            <person name="Kyrpides N."/>
            <person name="Ivanova N."/>
            <person name="Mikhailova N."/>
            <person name="Wang A."/>
            <person name="Mouttaki H."/>
            <person name="He Z."/>
            <person name="Zhou J."/>
            <person name="Hemme C.L."/>
            <person name="Woyke T."/>
        </authorList>
    </citation>
    <scope>NUCLEOTIDE SEQUENCE [LARGE SCALE GENOMIC DNA]</scope>
    <source>
        <strain evidence="4">DSM 18485 / JCM 12961 / CGMCC 1.5033 / YUAN-3</strain>
    </source>
</reference>
<keyword evidence="1" id="KW-0472">Membrane</keyword>
<feature type="transmembrane region" description="Helical" evidence="1">
    <location>
        <begin position="227"/>
        <end position="250"/>
    </location>
</feature>
<feature type="transmembrane region" description="Helical" evidence="1">
    <location>
        <begin position="256"/>
        <end position="281"/>
    </location>
</feature>
<feature type="transmembrane region" description="Helical" evidence="1">
    <location>
        <begin position="198"/>
        <end position="220"/>
    </location>
</feature>
<dbReference type="Proteomes" id="UP000001551">
    <property type="component" value="Chromosome"/>
</dbReference>
<dbReference type="RefSeq" id="WP_013485195.1">
    <property type="nucleotide sequence ID" value="NC_014828.1"/>
</dbReference>
<protein>
    <submittedName>
        <fullName evidence="3">Uncharacterized protein</fullName>
    </submittedName>
</protein>
<evidence type="ECO:0000256" key="2">
    <source>
        <dbReference type="SAM" id="SignalP"/>
    </source>
</evidence>
<dbReference type="EMBL" id="CP002400">
    <property type="protein sequence ID" value="ADU26840.1"/>
    <property type="molecule type" value="Genomic_DNA"/>
</dbReference>
<evidence type="ECO:0000313" key="4">
    <source>
        <dbReference type="Proteomes" id="UP000001551"/>
    </source>
</evidence>
<keyword evidence="2" id="KW-0732">Signal</keyword>
<dbReference type="KEGG" id="eha:Ethha_1300"/>
<evidence type="ECO:0000313" key="3">
    <source>
        <dbReference type="EMBL" id="ADU26840.1"/>
    </source>
</evidence>
<feature type="transmembrane region" description="Helical" evidence="1">
    <location>
        <begin position="120"/>
        <end position="139"/>
    </location>
</feature>
<dbReference type="STRING" id="663278.Ethha_1300"/>
<dbReference type="AlphaFoldDB" id="E6U673"/>
<evidence type="ECO:0000256" key="1">
    <source>
        <dbReference type="SAM" id="Phobius"/>
    </source>
</evidence>